<evidence type="ECO:0000313" key="9">
    <source>
        <dbReference type="Proteomes" id="UP000431092"/>
    </source>
</evidence>
<dbReference type="AlphaFoldDB" id="A0A6I3ISN3"/>
<evidence type="ECO:0000256" key="6">
    <source>
        <dbReference type="SAM" id="MobiDB-lite"/>
    </source>
</evidence>
<reference evidence="8 9" key="1">
    <citation type="submission" date="2019-11" db="EMBL/GenBank/DDBJ databases">
        <title>Whole genome sequencing identifies a novel species of the genus Arsenicicoccus isolated from human blood.</title>
        <authorList>
            <person name="Jeong J.H."/>
            <person name="Kweon O.J."/>
            <person name="Kim H.R."/>
            <person name="Kim T.-H."/>
            <person name="Ha S.-M."/>
            <person name="Lee M.-K."/>
        </authorList>
    </citation>
    <scope>NUCLEOTIDE SEQUENCE [LARGE SCALE GENOMIC DNA]</scope>
    <source>
        <strain evidence="8 9">MKL-02</strain>
    </source>
</reference>
<keyword evidence="3" id="KW-0285">Flavoprotein</keyword>
<dbReference type="InterPro" id="IPR029479">
    <property type="entry name" value="Nitroreductase"/>
</dbReference>
<evidence type="ECO:0000256" key="2">
    <source>
        <dbReference type="ARBA" id="ARBA00007118"/>
    </source>
</evidence>
<dbReference type="Pfam" id="PF00881">
    <property type="entry name" value="Nitroreductase"/>
    <property type="match status" value="1"/>
</dbReference>
<evidence type="ECO:0000256" key="4">
    <source>
        <dbReference type="ARBA" id="ARBA00022643"/>
    </source>
</evidence>
<dbReference type="InterPro" id="IPR000415">
    <property type="entry name" value="Nitroreductase-like"/>
</dbReference>
<keyword evidence="4" id="KW-0288">FMN</keyword>
<feature type="domain" description="Nitroreductase" evidence="7">
    <location>
        <begin position="8"/>
        <end position="172"/>
    </location>
</feature>
<dbReference type="Proteomes" id="UP000431092">
    <property type="component" value="Unassembled WGS sequence"/>
</dbReference>
<evidence type="ECO:0000259" key="7">
    <source>
        <dbReference type="Pfam" id="PF00881"/>
    </source>
</evidence>
<sequence length="221" mass="24356">MDHGTLVTTRRMHRRFDPDRPVPRDVLVRALTHATHAPSAGWSQGWDFVVLSRRPDVDRYWEATRRPGPPDAWLRGLLTAPCLVLVCSDPERYLDRYAEPDKRWGDRSTERWPIPYWDVDAGMAALLALLAVHDEGLGGLFFGVPRGRHDAVREAFGIPADRRLVATLALGHPDPGGDRGAPGSASRRRRPLAEVAHDGAFGRPFPAGPSAADRSGGDNPV</sequence>
<comment type="cofactor">
    <cofactor evidence="1">
        <name>FMN</name>
        <dbReference type="ChEBI" id="CHEBI:58210"/>
    </cofactor>
</comment>
<evidence type="ECO:0000256" key="5">
    <source>
        <dbReference type="ARBA" id="ARBA00023002"/>
    </source>
</evidence>
<dbReference type="CDD" id="cd02062">
    <property type="entry name" value="Nitro_FMN_reductase"/>
    <property type="match status" value="1"/>
</dbReference>
<comment type="similarity">
    <text evidence="2">Belongs to the nitroreductase family.</text>
</comment>
<proteinExistence type="inferred from homology"/>
<keyword evidence="5" id="KW-0560">Oxidoreductase</keyword>
<dbReference type="SUPFAM" id="SSF55469">
    <property type="entry name" value="FMN-dependent nitroreductase-like"/>
    <property type="match status" value="1"/>
</dbReference>
<protein>
    <submittedName>
        <fullName evidence="8">Nitroreductase family protein</fullName>
    </submittedName>
</protein>
<dbReference type="Gene3D" id="3.40.109.10">
    <property type="entry name" value="NADH Oxidase"/>
    <property type="match status" value="1"/>
</dbReference>
<dbReference type="PANTHER" id="PTHR43673:SF2">
    <property type="entry name" value="NITROREDUCTASE"/>
    <property type="match status" value="1"/>
</dbReference>
<accession>A0A6I3ISN3</accession>
<dbReference type="PANTHER" id="PTHR43673">
    <property type="entry name" value="NAD(P)H NITROREDUCTASE YDGI-RELATED"/>
    <property type="match status" value="1"/>
</dbReference>
<dbReference type="EMBL" id="WLVL01000040">
    <property type="protein sequence ID" value="MTB72910.1"/>
    <property type="molecule type" value="Genomic_DNA"/>
</dbReference>
<comment type="caution">
    <text evidence="8">The sequence shown here is derived from an EMBL/GenBank/DDBJ whole genome shotgun (WGS) entry which is preliminary data.</text>
</comment>
<evidence type="ECO:0000256" key="1">
    <source>
        <dbReference type="ARBA" id="ARBA00001917"/>
    </source>
</evidence>
<feature type="region of interest" description="Disordered" evidence="6">
    <location>
        <begin position="169"/>
        <end position="221"/>
    </location>
</feature>
<name>A0A6I3ISN3_9MICO</name>
<dbReference type="RefSeq" id="WP_154594146.1">
    <property type="nucleotide sequence ID" value="NZ_CP171001.1"/>
</dbReference>
<evidence type="ECO:0000256" key="3">
    <source>
        <dbReference type="ARBA" id="ARBA00022630"/>
    </source>
</evidence>
<organism evidence="8 9">
    <name type="scientific">Arsenicicoccus cauae</name>
    <dbReference type="NCBI Taxonomy" id="2663847"/>
    <lineage>
        <taxon>Bacteria</taxon>
        <taxon>Bacillati</taxon>
        <taxon>Actinomycetota</taxon>
        <taxon>Actinomycetes</taxon>
        <taxon>Micrococcales</taxon>
        <taxon>Intrasporangiaceae</taxon>
        <taxon>Arsenicicoccus</taxon>
    </lineage>
</organism>
<gene>
    <name evidence="8" type="ORF">GGG17_13225</name>
</gene>
<keyword evidence="9" id="KW-1185">Reference proteome</keyword>
<evidence type="ECO:0000313" key="8">
    <source>
        <dbReference type="EMBL" id="MTB72910.1"/>
    </source>
</evidence>
<dbReference type="GO" id="GO:0016491">
    <property type="term" value="F:oxidoreductase activity"/>
    <property type="evidence" value="ECO:0007669"/>
    <property type="project" value="UniProtKB-KW"/>
</dbReference>